<dbReference type="PANTHER" id="PTHR33434:SF2">
    <property type="entry name" value="FATTY ACID-BINDING PROTEIN TM_1468"/>
    <property type="match status" value="1"/>
</dbReference>
<organism evidence="2 3">
    <name type="scientific">Chitinimonas prasina</name>
    <dbReference type="NCBI Taxonomy" id="1434937"/>
    <lineage>
        <taxon>Bacteria</taxon>
        <taxon>Pseudomonadati</taxon>
        <taxon>Pseudomonadota</taxon>
        <taxon>Betaproteobacteria</taxon>
        <taxon>Neisseriales</taxon>
        <taxon>Chitinibacteraceae</taxon>
        <taxon>Chitinimonas</taxon>
    </lineage>
</organism>
<evidence type="ECO:0000256" key="1">
    <source>
        <dbReference type="ARBA" id="ARBA00023121"/>
    </source>
</evidence>
<protein>
    <submittedName>
        <fullName evidence="2">DegV domain-containing protein</fullName>
    </submittedName>
</protein>
<reference evidence="3" key="1">
    <citation type="journal article" date="2019" name="Int. J. Syst. Evol. Microbiol.">
        <title>The Global Catalogue of Microorganisms (GCM) 10K type strain sequencing project: providing services to taxonomists for standard genome sequencing and annotation.</title>
        <authorList>
            <consortium name="The Broad Institute Genomics Platform"/>
            <consortium name="The Broad Institute Genome Sequencing Center for Infectious Disease"/>
            <person name="Wu L."/>
            <person name="Ma J."/>
        </authorList>
    </citation>
    <scope>NUCLEOTIDE SEQUENCE [LARGE SCALE GENOMIC DNA]</scope>
    <source>
        <strain evidence="3">NBRC 110044</strain>
    </source>
</reference>
<dbReference type="InterPro" id="IPR050270">
    <property type="entry name" value="DegV_domain_contain"/>
</dbReference>
<name>A0ABQ5YGA7_9NEIS</name>
<comment type="caution">
    <text evidence="2">The sequence shown here is derived from an EMBL/GenBank/DDBJ whole genome shotgun (WGS) entry which is preliminary data.</text>
</comment>
<keyword evidence="3" id="KW-1185">Reference proteome</keyword>
<evidence type="ECO:0000313" key="3">
    <source>
        <dbReference type="Proteomes" id="UP001156706"/>
    </source>
</evidence>
<dbReference type="InterPro" id="IPR003797">
    <property type="entry name" value="DegV"/>
</dbReference>
<dbReference type="RefSeq" id="WP_284195826.1">
    <property type="nucleotide sequence ID" value="NZ_BSOG01000002.1"/>
</dbReference>
<dbReference type="PANTHER" id="PTHR33434">
    <property type="entry name" value="DEGV DOMAIN-CONTAINING PROTEIN DR_1986-RELATED"/>
    <property type="match status" value="1"/>
</dbReference>
<dbReference type="Pfam" id="PF02645">
    <property type="entry name" value="DegV"/>
    <property type="match status" value="1"/>
</dbReference>
<dbReference type="PROSITE" id="PS51482">
    <property type="entry name" value="DEGV"/>
    <property type="match status" value="1"/>
</dbReference>
<gene>
    <name evidence="2" type="ORF">GCM10007907_14770</name>
</gene>
<dbReference type="Gene3D" id="3.40.50.10170">
    <property type="match status" value="1"/>
</dbReference>
<proteinExistence type="predicted"/>
<accession>A0ABQ5YGA7</accession>
<keyword evidence="1" id="KW-0446">Lipid-binding</keyword>
<dbReference type="SUPFAM" id="SSF82549">
    <property type="entry name" value="DAK1/DegV-like"/>
    <property type="match status" value="1"/>
</dbReference>
<dbReference type="Proteomes" id="UP001156706">
    <property type="component" value="Unassembled WGS sequence"/>
</dbReference>
<sequence>MRIGIATDSACDLPRSFLDKHHIVILPVSIKGPGGEFVDNRLPDETQDFYKSVAENGDAEFATRPFSPDEIRDLFLSRLVLEFDYVFCITVMKTRSLIFENATHASLRILSDYRPIREQANVKAPFSLRVFDSANVATGQGLVVSEVARMIAADVSTLDIIRQLDKLTQHTQAFLVPSELGQLHSQARRRGDKSVGFLTYALGSALDIKPILRGYRGDTNPVGKIRGFEAGCNKLFEAARTLIRDGGLLAPTVNVSYGGDPAVVEQMPGYVALLADARPRNINVYLSEMSSTACVNIGVGGLSLAFASEKEVRFD</sequence>
<dbReference type="Gene3D" id="3.30.1180.10">
    <property type="match status" value="1"/>
</dbReference>
<evidence type="ECO:0000313" key="2">
    <source>
        <dbReference type="EMBL" id="GLR12687.1"/>
    </source>
</evidence>
<dbReference type="InterPro" id="IPR043168">
    <property type="entry name" value="DegV_C"/>
</dbReference>
<dbReference type="NCBIfam" id="TIGR00762">
    <property type="entry name" value="DegV"/>
    <property type="match status" value="1"/>
</dbReference>
<dbReference type="EMBL" id="BSOG01000002">
    <property type="protein sequence ID" value="GLR12687.1"/>
    <property type="molecule type" value="Genomic_DNA"/>
</dbReference>